<dbReference type="EMBL" id="FQUR01000029">
    <property type="protein sequence ID" value="SHF36705.1"/>
    <property type="molecule type" value="Genomic_DNA"/>
</dbReference>
<organism evidence="1 2">
    <name type="scientific">Thermoanaerobacter uzonensis DSM 18761</name>
    <dbReference type="NCBI Taxonomy" id="1123369"/>
    <lineage>
        <taxon>Bacteria</taxon>
        <taxon>Bacillati</taxon>
        <taxon>Bacillota</taxon>
        <taxon>Clostridia</taxon>
        <taxon>Thermoanaerobacterales</taxon>
        <taxon>Thermoanaerobacteraceae</taxon>
        <taxon>Thermoanaerobacter</taxon>
    </lineage>
</organism>
<gene>
    <name evidence="1" type="ORF">SAMN02745195_02469</name>
</gene>
<reference evidence="2" key="1">
    <citation type="submission" date="2016-11" db="EMBL/GenBank/DDBJ databases">
        <authorList>
            <person name="Varghese N."/>
            <person name="Submissions S."/>
        </authorList>
    </citation>
    <scope>NUCLEOTIDE SEQUENCE [LARGE SCALE GENOMIC DNA]</scope>
    <source>
        <strain evidence="2">DSM 18761</strain>
    </source>
</reference>
<accession>A0A1M5B2M4</accession>
<proteinExistence type="predicted"/>
<evidence type="ECO:0000313" key="2">
    <source>
        <dbReference type="Proteomes" id="UP000184127"/>
    </source>
</evidence>
<keyword evidence="2" id="KW-1185">Reference proteome</keyword>
<sequence length="53" mass="5451">MIIYTSKEVFQTVDKLSKIGYFAIGATCDKAATKLSKTEGGGRAVATDGGGGH</sequence>
<dbReference type="Proteomes" id="UP000184127">
    <property type="component" value="Unassembled WGS sequence"/>
</dbReference>
<name>A0A1M5B2M4_9THEO</name>
<protein>
    <submittedName>
        <fullName evidence="1">Uncharacterized protein</fullName>
    </submittedName>
</protein>
<dbReference type="AlphaFoldDB" id="A0A1M5B2M4"/>
<evidence type="ECO:0000313" key="1">
    <source>
        <dbReference type="EMBL" id="SHF36705.1"/>
    </source>
</evidence>